<name>A0A7K0DPM6_9NOCA</name>
<evidence type="ECO:0000259" key="4">
    <source>
        <dbReference type="Pfam" id="PF00440"/>
    </source>
</evidence>
<dbReference type="RefSeq" id="WP_153342954.1">
    <property type="nucleotide sequence ID" value="NZ_WEGI01000006.1"/>
</dbReference>
<evidence type="ECO:0000259" key="5">
    <source>
        <dbReference type="Pfam" id="PF17939"/>
    </source>
</evidence>
<protein>
    <recommendedName>
        <fullName evidence="8">TetR family transcriptional regulator</fullName>
    </recommendedName>
</protein>
<dbReference type="GO" id="GO:0003700">
    <property type="term" value="F:DNA-binding transcription factor activity"/>
    <property type="evidence" value="ECO:0007669"/>
    <property type="project" value="TreeGrafter"/>
</dbReference>
<evidence type="ECO:0000313" key="7">
    <source>
        <dbReference type="Proteomes" id="UP000431401"/>
    </source>
</evidence>
<dbReference type="Pfam" id="PF17939">
    <property type="entry name" value="TetR_C_30"/>
    <property type="match status" value="1"/>
</dbReference>
<evidence type="ECO:0000313" key="6">
    <source>
        <dbReference type="EMBL" id="MQY27715.1"/>
    </source>
</evidence>
<dbReference type="PANTHER" id="PTHR30055:SF234">
    <property type="entry name" value="HTH-TYPE TRANSCRIPTIONAL REGULATOR BETI"/>
    <property type="match status" value="1"/>
</dbReference>
<dbReference type="InterPro" id="IPR001647">
    <property type="entry name" value="HTH_TetR"/>
</dbReference>
<dbReference type="EMBL" id="WEGI01000006">
    <property type="protein sequence ID" value="MQY27715.1"/>
    <property type="molecule type" value="Genomic_DNA"/>
</dbReference>
<reference evidence="6 7" key="1">
    <citation type="submission" date="2019-10" db="EMBL/GenBank/DDBJ databases">
        <title>Nocardia macrotermitis sp. nov. and Nocardia aurantia sp. nov., isolated from the gut of fungus growing-termite Macrotermes natalensis.</title>
        <authorList>
            <person name="Benndorf R."/>
            <person name="Schwitalla J."/>
            <person name="Martin K."/>
            <person name="De Beer W."/>
            <person name="Kaster A.-K."/>
            <person name="Vollmers J."/>
            <person name="Poulsen M."/>
            <person name="Beemelmanns C."/>
        </authorList>
    </citation>
    <scope>NUCLEOTIDE SEQUENCE [LARGE SCALE GENOMIC DNA]</scope>
    <source>
        <strain evidence="6 7">RB56</strain>
    </source>
</reference>
<evidence type="ECO:0000256" key="1">
    <source>
        <dbReference type="ARBA" id="ARBA00023015"/>
    </source>
</evidence>
<sequence length="222" mass="24309">MAVLPAREAIIVAAERLYARHGIEGVSLRQIGAAAGNANNSAVQYHFGSKDQLIQAIFGYREPRLRERRAELTAERRPEDLAALIECHVLPILEQGAEVGSNYLSFIAMLQQHGHSDVFDRVSTQYRDENEKFRDRVRALLPDLPEPLRTHRVAQALSFAVHAAALNEQAAAAGRPVLPFEVHVRDVLDGLVGFLTAPASPAAIAAIADLDTHPGLSWPLPH</sequence>
<evidence type="ECO:0000256" key="3">
    <source>
        <dbReference type="ARBA" id="ARBA00023163"/>
    </source>
</evidence>
<evidence type="ECO:0008006" key="8">
    <source>
        <dbReference type="Google" id="ProtNLM"/>
    </source>
</evidence>
<feature type="domain" description="HTH tetR-type" evidence="4">
    <location>
        <begin position="10"/>
        <end position="57"/>
    </location>
</feature>
<dbReference type="SUPFAM" id="SSF46689">
    <property type="entry name" value="Homeodomain-like"/>
    <property type="match status" value="1"/>
</dbReference>
<dbReference type="PANTHER" id="PTHR30055">
    <property type="entry name" value="HTH-TYPE TRANSCRIPTIONAL REGULATOR RUTR"/>
    <property type="match status" value="1"/>
</dbReference>
<keyword evidence="1" id="KW-0805">Transcription regulation</keyword>
<keyword evidence="2" id="KW-0238">DNA-binding</keyword>
<proteinExistence type="predicted"/>
<dbReference type="AlphaFoldDB" id="A0A7K0DPM6"/>
<keyword evidence="3" id="KW-0804">Transcription</keyword>
<comment type="caution">
    <text evidence="6">The sequence shown here is derived from an EMBL/GenBank/DDBJ whole genome shotgun (WGS) entry which is preliminary data.</text>
</comment>
<dbReference type="Pfam" id="PF00440">
    <property type="entry name" value="TetR_N"/>
    <property type="match status" value="1"/>
</dbReference>
<organism evidence="6 7">
    <name type="scientific">Nocardia aurantia</name>
    <dbReference type="NCBI Taxonomy" id="2585199"/>
    <lineage>
        <taxon>Bacteria</taxon>
        <taxon>Bacillati</taxon>
        <taxon>Actinomycetota</taxon>
        <taxon>Actinomycetes</taxon>
        <taxon>Mycobacteriales</taxon>
        <taxon>Nocardiaceae</taxon>
        <taxon>Nocardia</taxon>
    </lineage>
</organism>
<keyword evidence="7" id="KW-1185">Reference proteome</keyword>
<dbReference type="OrthoDB" id="2356263at2"/>
<evidence type="ECO:0000256" key="2">
    <source>
        <dbReference type="ARBA" id="ARBA00023125"/>
    </source>
</evidence>
<dbReference type="Proteomes" id="UP000431401">
    <property type="component" value="Unassembled WGS sequence"/>
</dbReference>
<feature type="domain" description="PsrA tetracyclin repressor-like C-terminal" evidence="5">
    <location>
        <begin position="93"/>
        <end position="197"/>
    </location>
</feature>
<dbReference type="InterPro" id="IPR041586">
    <property type="entry name" value="PsrA_TetR_C"/>
</dbReference>
<dbReference type="InterPro" id="IPR009057">
    <property type="entry name" value="Homeodomain-like_sf"/>
</dbReference>
<dbReference type="Gene3D" id="1.10.357.10">
    <property type="entry name" value="Tetracycline Repressor, domain 2"/>
    <property type="match status" value="1"/>
</dbReference>
<gene>
    <name evidence="6" type="ORF">NRB56_32980</name>
</gene>
<dbReference type="InterPro" id="IPR050109">
    <property type="entry name" value="HTH-type_TetR-like_transc_reg"/>
</dbReference>
<accession>A0A7K0DPM6</accession>
<dbReference type="GO" id="GO:0000976">
    <property type="term" value="F:transcription cis-regulatory region binding"/>
    <property type="evidence" value="ECO:0007669"/>
    <property type="project" value="TreeGrafter"/>
</dbReference>